<protein>
    <recommendedName>
        <fullName evidence="4">Reverse transcriptase domain-containing protein</fullName>
    </recommendedName>
</protein>
<reference evidence="2 3" key="1">
    <citation type="submission" date="2018-08" db="EMBL/GenBank/DDBJ databases">
        <title>Aphanomyces genome sequencing and annotation.</title>
        <authorList>
            <person name="Minardi D."/>
            <person name="Oidtmann B."/>
            <person name="Van Der Giezen M."/>
            <person name="Studholme D.J."/>
        </authorList>
    </citation>
    <scope>NUCLEOTIDE SEQUENCE [LARGE SCALE GENOMIC DNA]</scope>
    <source>
        <strain evidence="2 3">D2</strain>
    </source>
</reference>
<dbReference type="VEuPathDB" id="FungiDB:H257_14788"/>
<feature type="region of interest" description="Disordered" evidence="1">
    <location>
        <begin position="1908"/>
        <end position="1931"/>
    </location>
</feature>
<accession>A0A397EA05</accession>
<evidence type="ECO:0000256" key="1">
    <source>
        <dbReference type="SAM" id="MobiDB-lite"/>
    </source>
</evidence>
<feature type="compositionally biased region" description="Pro residues" evidence="1">
    <location>
        <begin position="1915"/>
        <end position="1931"/>
    </location>
</feature>
<dbReference type="VEuPathDB" id="FungiDB:H257_18858"/>
<dbReference type="VEuPathDB" id="FungiDB:H257_08144"/>
<dbReference type="VEuPathDB" id="FungiDB:H257_08319"/>
<comment type="caution">
    <text evidence="2">The sequence shown here is derived from an EMBL/GenBank/DDBJ whole genome shotgun (WGS) entry which is preliminary data.</text>
</comment>
<feature type="compositionally biased region" description="Low complexity" evidence="1">
    <location>
        <begin position="60"/>
        <end position="71"/>
    </location>
</feature>
<evidence type="ECO:0000313" key="2">
    <source>
        <dbReference type="EMBL" id="RHY78922.1"/>
    </source>
</evidence>
<gene>
    <name evidence="2" type="ORF">DYB30_005213</name>
</gene>
<evidence type="ECO:0000313" key="3">
    <source>
        <dbReference type="Proteomes" id="UP000266643"/>
    </source>
</evidence>
<dbReference type="Gene3D" id="3.60.10.10">
    <property type="entry name" value="Endonuclease/exonuclease/phosphatase"/>
    <property type="match status" value="1"/>
</dbReference>
<dbReference type="InterPro" id="IPR036691">
    <property type="entry name" value="Endo/exonu/phosph_ase_sf"/>
</dbReference>
<organism evidence="2 3">
    <name type="scientific">Aphanomyces astaci</name>
    <name type="common">Crayfish plague agent</name>
    <dbReference type="NCBI Taxonomy" id="112090"/>
    <lineage>
        <taxon>Eukaryota</taxon>
        <taxon>Sar</taxon>
        <taxon>Stramenopiles</taxon>
        <taxon>Oomycota</taxon>
        <taxon>Saprolegniomycetes</taxon>
        <taxon>Saprolegniales</taxon>
        <taxon>Verrucalvaceae</taxon>
        <taxon>Aphanomyces</taxon>
    </lineage>
</organism>
<dbReference type="Proteomes" id="UP000266643">
    <property type="component" value="Unassembled WGS sequence"/>
</dbReference>
<dbReference type="EMBL" id="QUTD01000785">
    <property type="protein sequence ID" value="RHY78922.1"/>
    <property type="molecule type" value="Genomic_DNA"/>
</dbReference>
<sequence>MVAATHLDPPLLPLTPQPAHYVHPLLSAYHIDHLRDPPSSDDSNNSEHLDHRIADDLHQTAPNAPPTTTTEPRQRRRRRSWRIQRLPLPTPDMNTARIQLDNVLRRETLESEAYIGDVGTPPTPDTRVDSLRIATTNINKNTYGKLRAELATWFRANALDFLIIADADLPAHKATQLWTPSPGGAHTPSLMAISNHRVSLLYDIQRWHSRIDARSTTYSPSGRSLAITIRLGKGTLVTLLGTYCQDNPAAHKEDTDREWQWLAQAATRVTGPHHYVIMGGDFNTYGPNPLDRSAPTPRTGANNDIGIAFQQWTQRLGLISTFRHRHPTLQRHTYARNNTAVTLDDIYISARTAHKVGASGIWLHTINSSDHVGTPYMAMDLCPGDHTPSRLTGVRPIRVVNTRTLAKAEIDSFGAHTSHLLLTGQLPQLTPAPPSTAATTWSPQEIEDWLDSAISNLYDILYTSAKLKWGETSQTRKALNRAVAIQRTNRCTAQLRHLLRLHEAAPRTGTEYTRLAHLVEWPKWIRNPNLLPTSCWHRAGAIAVGEWWTTMPTPQDPAHDWDQWLRQGITRWTNVCRKRRDWRTTSLRQTRVQQRTAWFNSRQTRKFLRSALGSTVPPISIQSVMVRPANGPPRYSSDRDEVAAGLRHLLDNWIPPAEKTTRPRHLDTGLETDRHQVPHFVRDWLLHDMDRPDAVADVFQSTEGTTWDTYHYDEDMQARCDHNLRTRVSPGYGGVSQELWIAAPTCIREQERVIINLILRTGLVPPILGRKQMIYLAKSDTAHGVVNLDPGLPPWRPITVQSALSSRIFTVIRDYITPCISNHEMQHGFQRDRTVQDAAILTSLLIERAERRQEELFLISKDCLKCFDRIPGWVMEYIYRKLGVPPLPRKLMAHFLGASQIDIRTAFGWLDGGIREFGLGQGSILAVMHIGYYMDILLYQQQSGIDPVHITHSQHPQGTRTRTISSLLFVDDALDISTSYAGIQDRARISNYFTGQSASGGVFGADKSFLLYLSPRAHPAIALNDGLGIPQPIRVVAPSEGFRHLGIHQGTDNQWEETTRAVWQRLNTQADAVSPRGLGKKELQYIVNSVWIPSVLYRTAISDAISIAPALDTLFRKTARRVLKLPHDHPTEWFYDPIDGLGLVHCERFSHSQRLYHFLRIANDSGSPTHDILMESLEAYQLDSGLTDHPLAFRTPPPVADTTLLGTMLRDLATFQPALTITTHWQQPAASLPRRPNDRPIWAYLTPTLGTTLISINRLHTTKVRWVGDITNDKGTMLLSLESLRTKFGWSRHTLQRFAPIWDAIPTAVPPNPPPALRQQTLPWAPRPAGQSLPLPLAPPLRSPLPYLAHPLGRTFFVPTPGYETLHIPVHAMLVIPHHLTHQDEQPPTLSYRIGQRNSIQTRQSPAGTEIVVTFWHELRKGSDICYMGRDGTTLAGTLQDPADTPDPILRAKRTLLAEADSLATLAHQLLPLTNYAHLIIPDYWELRDDHDRPITGATAPWLGAIYGRRDWPKAQARKPDTRQTIQPLRIPTGDICKWDHPALTFYWRAICYTLHTNARKHRIHPRWEPHCRTCPASIDTQEHRFGLSHPVCPMSVPLSQQILLATQAILPKAWLPDQDIYLPGHSTATAHILPGLKRPQWKSRGGNPSPNTGTCMIPLTAQRCLSLRHTSSIHHTSTPHWGTLATGNPTPLHIGFFTTGNTLELLTTAQLHWTATLQLIDATHWLHRPPPTTLLSSAETHTVDAPRLLTAPTHCLHWAQTAIPDYDPYALDSRAFLTATYPTIYHATPGWTTFPTMTHSTQAWAASITHLRAPLFHTQWFVAHWAVLRRHWQTTCATNVDHIRTTGELPLLTEVNNTIRLKRRYHDAAPMGHDRRIRARRAHLTAKTLQWHSRRISLLQPAIPPPIGYADPTLRPPRLPPDPGLPPPAE</sequence>
<proteinExistence type="predicted"/>
<feature type="region of interest" description="Disordered" evidence="1">
    <location>
        <begin position="56"/>
        <end position="88"/>
    </location>
</feature>
<dbReference type="SUPFAM" id="SSF56219">
    <property type="entry name" value="DNase I-like"/>
    <property type="match status" value="1"/>
</dbReference>
<evidence type="ECO:0008006" key="4">
    <source>
        <dbReference type="Google" id="ProtNLM"/>
    </source>
</evidence>
<name>A0A397EA05_APHAT</name>
<dbReference type="VEuPathDB" id="FungiDB:H257_18192"/>